<comment type="caution">
    <text evidence="3">The sequence shown here is derived from an EMBL/GenBank/DDBJ whole genome shotgun (WGS) entry which is preliminary data.</text>
</comment>
<dbReference type="InterPro" id="IPR029063">
    <property type="entry name" value="SAM-dependent_MTases_sf"/>
</dbReference>
<evidence type="ECO:0000259" key="2">
    <source>
        <dbReference type="Pfam" id="PF13847"/>
    </source>
</evidence>
<accession>A0ABW2LVH8</accession>
<dbReference type="InterPro" id="IPR025714">
    <property type="entry name" value="Methyltranfer_dom"/>
</dbReference>
<dbReference type="Proteomes" id="UP001596504">
    <property type="component" value="Unassembled WGS sequence"/>
</dbReference>
<dbReference type="Pfam" id="PF13847">
    <property type="entry name" value="Methyltransf_31"/>
    <property type="match status" value="1"/>
</dbReference>
<dbReference type="GO" id="GO:0032259">
    <property type="term" value="P:methylation"/>
    <property type="evidence" value="ECO:0007669"/>
    <property type="project" value="UniProtKB-KW"/>
</dbReference>
<keyword evidence="1 3" id="KW-0808">Transferase</keyword>
<evidence type="ECO:0000313" key="4">
    <source>
        <dbReference type="Proteomes" id="UP001596504"/>
    </source>
</evidence>
<feature type="domain" description="Methyltransferase" evidence="2">
    <location>
        <begin position="40"/>
        <end position="147"/>
    </location>
</feature>
<dbReference type="EC" id="2.1.1.-" evidence="3"/>
<dbReference type="CDD" id="cd02440">
    <property type="entry name" value="AdoMet_MTases"/>
    <property type="match status" value="1"/>
</dbReference>
<gene>
    <name evidence="3" type="ORF">ACFQRI_24755</name>
</gene>
<dbReference type="PANTHER" id="PTHR43861">
    <property type="entry name" value="TRANS-ACONITATE 2-METHYLTRANSFERASE-RELATED"/>
    <property type="match status" value="1"/>
</dbReference>
<dbReference type="GO" id="GO:0008168">
    <property type="term" value="F:methyltransferase activity"/>
    <property type="evidence" value="ECO:0007669"/>
    <property type="project" value="UniProtKB-KW"/>
</dbReference>
<reference evidence="4" key="1">
    <citation type="journal article" date="2019" name="Int. J. Syst. Evol. Microbiol.">
        <title>The Global Catalogue of Microorganisms (GCM) 10K type strain sequencing project: providing services to taxonomists for standard genome sequencing and annotation.</title>
        <authorList>
            <consortium name="The Broad Institute Genomics Platform"/>
            <consortium name="The Broad Institute Genome Sequencing Center for Infectious Disease"/>
            <person name="Wu L."/>
            <person name="Ma J."/>
        </authorList>
    </citation>
    <scope>NUCLEOTIDE SEQUENCE [LARGE SCALE GENOMIC DNA]</scope>
    <source>
        <strain evidence="4">WLHS5</strain>
    </source>
</reference>
<dbReference type="SUPFAM" id="SSF53335">
    <property type="entry name" value="S-adenosyl-L-methionine-dependent methyltransferases"/>
    <property type="match status" value="1"/>
</dbReference>
<proteinExistence type="predicted"/>
<dbReference type="EMBL" id="JBHTCJ010000018">
    <property type="protein sequence ID" value="MFC7344631.1"/>
    <property type="molecule type" value="Genomic_DNA"/>
</dbReference>
<keyword evidence="3" id="KW-0489">Methyltransferase</keyword>
<sequence length="276" mass="29446">MTGTEYSLGHDDPEVRRLLLQGRLYAEHTDRALRLAGIAPGMRVLDVGCGPGDVSLAAARVVGPTGSVTGVDATPGILDVAERRAAEHDLPNVEFRSENIAELSADRPYDAVAGRLILMHLPDPATTVEHLAGLVRTGGVVTFQEFELTASRTAPPMPLIDRIGDLTRQSFRALGVSTEMGTSLHRVFRRAGLADPRMNLSGPLGAATAPELTEFVADLWRTVLPIAQRLGLDVDGLTDPDAIPERMRAEAGPDTVVVLPPLISAWSTVRGTSLRA</sequence>
<evidence type="ECO:0000313" key="3">
    <source>
        <dbReference type="EMBL" id="MFC7344631.1"/>
    </source>
</evidence>
<dbReference type="Gene3D" id="3.40.50.150">
    <property type="entry name" value="Vaccinia Virus protein VP39"/>
    <property type="match status" value="1"/>
</dbReference>
<organism evidence="3 4">
    <name type="scientific">Saccharopolyspora griseoalba</name>
    <dbReference type="NCBI Taxonomy" id="1431848"/>
    <lineage>
        <taxon>Bacteria</taxon>
        <taxon>Bacillati</taxon>
        <taxon>Actinomycetota</taxon>
        <taxon>Actinomycetes</taxon>
        <taxon>Pseudonocardiales</taxon>
        <taxon>Pseudonocardiaceae</taxon>
        <taxon>Saccharopolyspora</taxon>
    </lineage>
</organism>
<evidence type="ECO:0000256" key="1">
    <source>
        <dbReference type="ARBA" id="ARBA00022679"/>
    </source>
</evidence>
<protein>
    <submittedName>
        <fullName evidence="3">Class I SAM-dependent methyltransferase</fullName>
        <ecNumber evidence="3">2.1.1.-</ecNumber>
    </submittedName>
</protein>
<keyword evidence="4" id="KW-1185">Reference proteome</keyword>
<dbReference type="RefSeq" id="WP_380672605.1">
    <property type="nucleotide sequence ID" value="NZ_JBHTCJ010000018.1"/>
</dbReference>
<dbReference type="PANTHER" id="PTHR43861:SF3">
    <property type="entry name" value="PUTATIVE (AFU_ORTHOLOGUE AFUA_2G14390)-RELATED"/>
    <property type="match status" value="1"/>
</dbReference>
<name>A0ABW2LVH8_9PSEU</name>